<evidence type="ECO:0000313" key="3">
    <source>
        <dbReference type="Proteomes" id="UP000196365"/>
    </source>
</evidence>
<proteinExistence type="predicted"/>
<dbReference type="Pfam" id="PF04020">
    <property type="entry name" value="Phage_holin_4_2"/>
    <property type="match status" value="1"/>
</dbReference>
<keyword evidence="3" id="KW-1185">Reference proteome</keyword>
<dbReference type="EMBL" id="FUWV01000006">
    <property type="protein sequence ID" value="SJZ63870.1"/>
    <property type="molecule type" value="Genomic_DNA"/>
</dbReference>
<keyword evidence="1" id="KW-0812">Transmembrane</keyword>
<keyword evidence="1" id="KW-0472">Membrane</keyword>
<dbReference type="InterPro" id="IPR007165">
    <property type="entry name" value="Phage_holin_4_2"/>
</dbReference>
<organism evidence="2 3">
    <name type="scientific">Garciella nitratireducens DSM 15102</name>
    <dbReference type="NCBI Taxonomy" id="1121911"/>
    <lineage>
        <taxon>Bacteria</taxon>
        <taxon>Bacillati</taxon>
        <taxon>Bacillota</taxon>
        <taxon>Clostridia</taxon>
        <taxon>Eubacteriales</taxon>
        <taxon>Eubacteriaceae</taxon>
        <taxon>Garciella</taxon>
    </lineage>
</organism>
<feature type="transmembrane region" description="Helical" evidence="1">
    <location>
        <begin position="7"/>
        <end position="25"/>
    </location>
</feature>
<dbReference type="PANTHER" id="PTHR37309">
    <property type="entry name" value="SLR0284 PROTEIN"/>
    <property type="match status" value="1"/>
</dbReference>
<reference evidence="2" key="1">
    <citation type="submission" date="2017-02" db="EMBL/GenBank/DDBJ databases">
        <authorList>
            <person name="Peterson S.W."/>
        </authorList>
    </citation>
    <scope>NUCLEOTIDE SEQUENCE [LARGE SCALE GENOMIC DNA]</scope>
    <source>
        <strain evidence="2">DSM 15102</strain>
    </source>
</reference>
<feature type="transmembrane region" description="Helical" evidence="1">
    <location>
        <begin position="85"/>
        <end position="106"/>
    </location>
</feature>
<dbReference type="PANTHER" id="PTHR37309:SF1">
    <property type="entry name" value="SLR0284 PROTEIN"/>
    <property type="match status" value="1"/>
</dbReference>
<feature type="transmembrane region" description="Helical" evidence="1">
    <location>
        <begin position="61"/>
        <end position="79"/>
    </location>
</feature>
<keyword evidence="1" id="KW-1133">Transmembrane helix</keyword>
<dbReference type="AlphaFoldDB" id="A0A1T4MA19"/>
<evidence type="ECO:0000256" key="1">
    <source>
        <dbReference type="SAM" id="Phobius"/>
    </source>
</evidence>
<dbReference type="OrthoDB" id="1701386at2"/>
<evidence type="ECO:0000313" key="2">
    <source>
        <dbReference type="EMBL" id="SJZ63870.1"/>
    </source>
</evidence>
<protein>
    <submittedName>
        <fullName evidence="2">4 TMS phage holin, superfamily IV</fullName>
    </submittedName>
</protein>
<dbReference type="RefSeq" id="WP_087678697.1">
    <property type="nucleotide sequence ID" value="NZ_FUWV01000006.1"/>
</dbReference>
<accession>A0A1T4MA19</accession>
<sequence length="113" mass="11503">MNIGRLIINIVVSAIAIAIAAFLTPGFSIKGGIGTLVIAAIIIGILDWIVQKVAKLDASPFGRGIVGFILAAVILFITGKIVAGFNISILGSILGALVLGIVDALIPGKNKTI</sequence>
<gene>
    <name evidence="2" type="ORF">SAMN02745973_01266</name>
</gene>
<name>A0A1T4MA19_9FIRM</name>
<feature type="transmembrane region" description="Helical" evidence="1">
    <location>
        <begin position="31"/>
        <end position="49"/>
    </location>
</feature>
<dbReference type="Proteomes" id="UP000196365">
    <property type="component" value="Unassembled WGS sequence"/>
</dbReference>